<evidence type="ECO:0000256" key="5">
    <source>
        <dbReference type="SAM" id="SignalP"/>
    </source>
</evidence>
<evidence type="ECO:0000256" key="1">
    <source>
        <dbReference type="ARBA" id="ARBA00007401"/>
    </source>
</evidence>
<dbReference type="Gene3D" id="2.60.120.260">
    <property type="entry name" value="Galactose-binding domain-like"/>
    <property type="match status" value="1"/>
</dbReference>
<organism evidence="9 10">
    <name type="scientific">Chitinophaga cymbidii</name>
    <dbReference type="NCBI Taxonomy" id="1096750"/>
    <lineage>
        <taxon>Bacteria</taxon>
        <taxon>Pseudomonadati</taxon>
        <taxon>Bacteroidota</taxon>
        <taxon>Chitinophagia</taxon>
        <taxon>Chitinophagales</taxon>
        <taxon>Chitinophagaceae</taxon>
        <taxon>Chitinophaga</taxon>
    </lineage>
</organism>
<dbReference type="InterPro" id="IPR036156">
    <property type="entry name" value="Beta-gal/glucu_dom_sf"/>
</dbReference>
<dbReference type="Gene3D" id="2.60.40.10">
    <property type="entry name" value="Immunoglobulins"/>
    <property type="match status" value="1"/>
</dbReference>
<dbReference type="GO" id="GO:0004553">
    <property type="term" value="F:hydrolase activity, hydrolyzing O-glycosyl compounds"/>
    <property type="evidence" value="ECO:0007669"/>
    <property type="project" value="InterPro"/>
</dbReference>
<protein>
    <submittedName>
        <fullName evidence="9">Beta-galactosidase</fullName>
    </submittedName>
</protein>
<keyword evidence="5" id="KW-0732">Signal</keyword>
<dbReference type="Pfam" id="PF02837">
    <property type="entry name" value="Glyco_hydro_2_N"/>
    <property type="match status" value="1"/>
</dbReference>
<dbReference type="AlphaFoldDB" id="A0A512RLL8"/>
<evidence type="ECO:0000256" key="2">
    <source>
        <dbReference type="ARBA" id="ARBA00022801"/>
    </source>
</evidence>
<proteinExistence type="inferred from homology"/>
<feature type="signal peptide" evidence="5">
    <location>
        <begin position="1"/>
        <end position="19"/>
    </location>
</feature>
<dbReference type="Pfam" id="PF02836">
    <property type="entry name" value="Glyco_hydro_2_C"/>
    <property type="match status" value="1"/>
</dbReference>
<dbReference type="Gene3D" id="3.20.20.80">
    <property type="entry name" value="Glycosidases"/>
    <property type="match status" value="1"/>
</dbReference>
<dbReference type="EMBL" id="BKAU01000002">
    <property type="protein sequence ID" value="GEP96601.1"/>
    <property type="molecule type" value="Genomic_DNA"/>
</dbReference>
<dbReference type="InterPro" id="IPR008979">
    <property type="entry name" value="Galactose-bd-like_sf"/>
</dbReference>
<dbReference type="OrthoDB" id="857501at2"/>
<feature type="region of interest" description="Disordered" evidence="4">
    <location>
        <begin position="29"/>
        <end position="48"/>
    </location>
</feature>
<dbReference type="InterPro" id="IPR006103">
    <property type="entry name" value="Glyco_hydro_2_cat"/>
</dbReference>
<dbReference type="Proteomes" id="UP000321436">
    <property type="component" value="Unassembled WGS sequence"/>
</dbReference>
<evidence type="ECO:0000259" key="8">
    <source>
        <dbReference type="Pfam" id="PF02837"/>
    </source>
</evidence>
<feature type="domain" description="Glycoside hydrolase family 2 immunoglobulin-like beta-sandwich" evidence="6">
    <location>
        <begin position="185"/>
        <end position="282"/>
    </location>
</feature>
<feature type="domain" description="Glycosyl hydrolases family 2 sugar binding" evidence="8">
    <location>
        <begin position="28"/>
        <end position="176"/>
    </location>
</feature>
<feature type="domain" description="Glycoside hydrolase family 2 catalytic" evidence="7">
    <location>
        <begin position="286"/>
        <end position="511"/>
    </location>
</feature>
<keyword evidence="2" id="KW-0378">Hydrolase</keyword>
<evidence type="ECO:0000313" key="9">
    <source>
        <dbReference type="EMBL" id="GEP96601.1"/>
    </source>
</evidence>
<dbReference type="InterPro" id="IPR006102">
    <property type="entry name" value="Ig-like_GH2"/>
</dbReference>
<evidence type="ECO:0000256" key="3">
    <source>
        <dbReference type="ARBA" id="ARBA00023295"/>
    </source>
</evidence>
<dbReference type="SUPFAM" id="SSF49303">
    <property type="entry name" value="beta-Galactosidase/glucuronidase domain"/>
    <property type="match status" value="1"/>
</dbReference>
<dbReference type="InterPro" id="IPR006104">
    <property type="entry name" value="Glyco_hydro_2_N"/>
</dbReference>
<evidence type="ECO:0000313" key="10">
    <source>
        <dbReference type="Proteomes" id="UP000321436"/>
    </source>
</evidence>
<dbReference type="SUPFAM" id="SSF51445">
    <property type="entry name" value="(Trans)glycosidases"/>
    <property type="match status" value="1"/>
</dbReference>
<dbReference type="PANTHER" id="PTHR42732:SF1">
    <property type="entry name" value="BETA-MANNOSIDASE"/>
    <property type="match status" value="1"/>
</dbReference>
<evidence type="ECO:0000259" key="7">
    <source>
        <dbReference type="Pfam" id="PF02836"/>
    </source>
</evidence>
<keyword evidence="3" id="KW-0326">Glycosidase</keyword>
<keyword evidence="10" id="KW-1185">Reference proteome</keyword>
<dbReference type="InterPro" id="IPR051913">
    <property type="entry name" value="GH2_Domain-Containing"/>
</dbReference>
<name>A0A512RLL8_9BACT</name>
<dbReference type="GO" id="GO:0005975">
    <property type="term" value="P:carbohydrate metabolic process"/>
    <property type="evidence" value="ECO:0007669"/>
    <property type="project" value="InterPro"/>
</dbReference>
<dbReference type="InterPro" id="IPR017853">
    <property type="entry name" value="GH"/>
</dbReference>
<feature type="chain" id="PRO_5022014097" evidence="5">
    <location>
        <begin position="20"/>
        <end position="658"/>
    </location>
</feature>
<comment type="caution">
    <text evidence="9">The sequence shown here is derived from an EMBL/GenBank/DDBJ whole genome shotgun (WGS) entry which is preliminary data.</text>
</comment>
<dbReference type="PANTHER" id="PTHR42732">
    <property type="entry name" value="BETA-GALACTOSIDASE"/>
    <property type="match status" value="1"/>
</dbReference>
<dbReference type="Pfam" id="PF00703">
    <property type="entry name" value="Glyco_hydro_2"/>
    <property type="match status" value="1"/>
</dbReference>
<dbReference type="InterPro" id="IPR013783">
    <property type="entry name" value="Ig-like_fold"/>
</dbReference>
<evidence type="ECO:0000256" key="4">
    <source>
        <dbReference type="SAM" id="MobiDB-lite"/>
    </source>
</evidence>
<accession>A0A512RLL8</accession>
<sequence>MNIKAITILLLLISTQVAGQTNPRHQISLNGQWRFSPDPQSSGAPSGWQSGLNAKAVEVTVPHTWNVMKGYEDYAGLAWYEKKFHAEADWKDKHVRIRFAAVYHDAVIYLNGQKAGEHHHSGYTTFYTDISDKIRYGQENTLVVSVNNAYSEQNLPWKRVFDWPNDGGIIRDVDLIVSGKPSLRYIHVTPEINFTDTSARTKIAIRLWEEKVTKTDFHITIREKKSGKAVFSEKRSLRKQGDVFNTSIDLKKIHLWHFSDPFLYQVEVKTSGDQQTTQTGFRKIVLDGKKLLVNNEPVRLPGIEYMPSSHPDYGSAEPAWVMDSVVNMMKDLNVVITRFHWQIDEHLLDMMDEKGILVQEEIPWWQQPGKLTPELKATAKQQLTEMIERDYNHPCIFAWGISNEVFSTDSEQYHELKAHVRSLDDTRMANVVSNETFKRKEKDESLIGDLPTWNEYIGTWFGNDMHELPEYFKTIESFLGDRPLLITENGLCEPRFPGGDLSRVRDMIYHYGEWAKRDYIVGCIYFSLNDYRTQRGEDGAANLKARIHGITDLYFNKKPSYYVYKQLASPVEITLVEKISDTRIKVTLTNKNSLPSYTLRNYQISWKTTNGAAATKTFPVMQPGEKITIELDDMQKRFAFEIMSPGGYHVTGYPVGIK</sequence>
<reference evidence="9 10" key="1">
    <citation type="submission" date="2019-07" db="EMBL/GenBank/DDBJ databases">
        <title>Whole genome shotgun sequence of Chitinophaga cymbidii NBRC 109752.</title>
        <authorList>
            <person name="Hosoyama A."/>
            <person name="Uohara A."/>
            <person name="Ohji S."/>
            <person name="Ichikawa N."/>
        </authorList>
    </citation>
    <scope>NUCLEOTIDE SEQUENCE [LARGE SCALE GENOMIC DNA]</scope>
    <source>
        <strain evidence="9 10">NBRC 109752</strain>
    </source>
</reference>
<dbReference type="SUPFAM" id="SSF49785">
    <property type="entry name" value="Galactose-binding domain-like"/>
    <property type="match status" value="1"/>
</dbReference>
<evidence type="ECO:0000259" key="6">
    <source>
        <dbReference type="Pfam" id="PF00703"/>
    </source>
</evidence>
<comment type="similarity">
    <text evidence="1">Belongs to the glycosyl hydrolase 2 family.</text>
</comment>
<gene>
    <name evidence="9" type="ORF">CCY01nite_28610</name>
</gene>